<reference evidence="1 2" key="1">
    <citation type="submission" date="2024-04" db="EMBL/GenBank/DDBJ databases">
        <authorList>
            <person name="Fracassetti M."/>
        </authorList>
    </citation>
    <scope>NUCLEOTIDE SEQUENCE [LARGE SCALE GENOMIC DNA]</scope>
</reference>
<organism evidence="1 2">
    <name type="scientific">Linum trigynum</name>
    <dbReference type="NCBI Taxonomy" id="586398"/>
    <lineage>
        <taxon>Eukaryota</taxon>
        <taxon>Viridiplantae</taxon>
        <taxon>Streptophyta</taxon>
        <taxon>Embryophyta</taxon>
        <taxon>Tracheophyta</taxon>
        <taxon>Spermatophyta</taxon>
        <taxon>Magnoliopsida</taxon>
        <taxon>eudicotyledons</taxon>
        <taxon>Gunneridae</taxon>
        <taxon>Pentapetalae</taxon>
        <taxon>rosids</taxon>
        <taxon>fabids</taxon>
        <taxon>Malpighiales</taxon>
        <taxon>Linaceae</taxon>
        <taxon>Linum</taxon>
    </lineage>
</organism>
<gene>
    <name evidence="1" type="ORF">LTRI10_LOCUS39680</name>
</gene>
<evidence type="ECO:0000313" key="1">
    <source>
        <dbReference type="EMBL" id="CAL1399499.1"/>
    </source>
</evidence>
<dbReference type="EMBL" id="OZ034820">
    <property type="protein sequence ID" value="CAL1399499.1"/>
    <property type="molecule type" value="Genomic_DNA"/>
</dbReference>
<proteinExistence type="predicted"/>
<sequence length="75" mass="8367">MLTTTLIMATKWKDTRQLGIPMTVVEAISTEHRPPMMEPRFAVSANHPRLLLSVDRGVTMASPIPFRPLVSRAVP</sequence>
<name>A0AAV2FME4_9ROSI</name>
<keyword evidence="2" id="KW-1185">Reference proteome</keyword>
<accession>A0AAV2FME4</accession>
<dbReference type="Proteomes" id="UP001497516">
    <property type="component" value="Chromosome 7"/>
</dbReference>
<protein>
    <submittedName>
        <fullName evidence="1">Uncharacterized protein</fullName>
    </submittedName>
</protein>
<dbReference type="AlphaFoldDB" id="A0AAV2FME4"/>
<evidence type="ECO:0000313" key="2">
    <source>
        <dbReference type="Proteomes" id="UP001497516"/>
    </source>
</evidence>